<keyword evidence="2" id="KW-1277">Toxin-antitoxin system</keyword>
<dbReference type="RefSeq" id="WP_026788404.1">
    <property type="nucleotide sequence ID" value="NZ_BJCD01000067.1"/>
</dbReference>
<dbReference type="SUPFAM" id="SSF54786">
    <property type="entry name" value="YcfA/nrd intein domain"/>
    <property type="match status" value="1"/>
</dbReference>
<proteinExistence type="inferred from homology"/>
<name>A0A4P5ZHZ8_PLAAG</name>
<evidence type="ECO:0000256" key="3">
    <source>
        <dbReference type="ARBA" id="ARBA00022722"/>
    </source>
</evidence>
<evidence type="ECO:0000313" key="9">
    <source>
        <dbReference type="Proteomes" id="UP000299794"/>
    </source>
</evidence>
<accession>A0A4P5ZHZ8</accession>
<evidence type="ECO:0008006" key="10">
    <source>
        <dbReference type="Google" id="ProtNLM"/>
    </source>
</evidence>
<evidence type="ECO:0000256" key="2">
    <source>
        <dbReference type="ARBA" id="ARBA00022649"/>
    </source>
</evidence>
<evidence type="ECO:0000256" key="6">
    <source>
        <dbReference type="ARBA" id="ARBA00022884"/>
    </source>
</evidence>
<keyword evidence="4" id="KW-0255">Endonuclease</keyword>
<dbReference type="InterPro" id="IPR038570">
    <property type="entry name" value="HicA_sf"/>
</dbReference>
<dbReference type="Gene3D" id="3.30.920.30">
    <property type="entry name" value="Hypothetical protein"/>
    <property type="match status" value="1"/>
</dbReference>
<comment type="caution">
    <text evidence="8">The sequence shown here is derived from an EMBL/GenBank/DDBJ whole genome shotgun (WGS) entry which is preliminary data.</text>
</comment>
<evidence type="ECO:0000256" key="5">
    <source>
        <dbReference type="ARBA" id="ARBA00022801"/>
    </source>
</evidence>
<dbReference type="GO" id="GO:0004519">
    <property type="term" value="F:endonuclease activity"/>
    <property type="evidence" value="ECO:0007669"/>
    <property type="project" value="UniProtKB-KW"/>
</dbReference>
<dbReference type="Pfam" id="PF07927">
    <property type="entry name" value="HicA_toxin"/>
    <property type="match status" value="1"/>
</dbReference>
<evidence type="ECO:0000313" key="8">
    <source>
        <dbReference type="EMBL" id="GDZ95830.1"/>
    </source>
</evidence>
<evidence type="ECO:0000256" key="1">
    <source>
        <dbReference type="ARBA" id="ARBA00006620"/>
    </source>
</evidence>
<organism evidence="8 9">
    <name type="scientific">Planktothrix agardhii CCAP 1459/11A</name>
    <dbReference type="NCBI Taxonomy" id="282420"/>
    <lineage>
        <taxon>Bacteria</taxon>
        <taxon>Bacillati</taxon>
        <taxon>Cyanobacteriota</taxon>
        <taxon>Cyanophyceae</taxon>
        <taxon>Oscillatoriophycideae</taxon>
        <taxon>Oscillatoriales</taxon>
        <taxon>Microcoleaceae</taxon>
        <taxon>Planktothrix</taxon>
    </lineage>
</organism>
<dbReference type="AlphaFoldDB" id="A0A4P5ZHZ8"/>
<keyword evidence="7" id="KW-0346">Stress response</keyword>
<dbReference type="InterPro" id="IPR012933">
    <property type="entry name" value="HicA_mRNA_interferase"/>
</dbReference>
<comment type="similarity">
    <text evidence="1">Belongs to the HicA mRNA interferase family.</text>
</comment>
<evidence type="ECO:0000256" key="7">
    <source>
        <dbReference type="ARBA" id="ARBA00023016"/>
    </source>
</evidence>
<dbReference type="GO" id="GO:0016787">
    <property type="term" value="F:hydrolase activity"/>
    <property type="evidence" value="ECO:0007669"/>
    <property type="project" value="UniProtKB-KW"/>
</dbReference>
<gene>
    <name evidence="8" type="ORF">PA905_42610</name>
</gene>
<keyword evidence="5" id="KW-0378">Hydrolase</keyword>
<reference evidence="9" key="1">
    <citation type="submission" date="2019-02" db="EMBL/GenBank/DDBJ databases">
        <title>Draft genome sequence of Planktothrix agardhii NIES-905.</title>
        <authorList>
            <person name="Yamaguchi H."/>
            <person name="Suzuki S."/>
            <person name="Kawachi M."/>
        </authorList>
    </citation>
    <scope>NUCLEOTIDE SEQUENCE [LARGE SCALE GENOMIC DNA]</scope>
    <source>
        <strain evidence="9">CCAP 1459/11A</strain>
    </source>
</reference>
<keyword evidence="6" id="KW-0694">RNA-binding</keyword>
<dbReference type="Proteomes" id="UP000299794">
    <property type="component" value="Unassembled WGS sequence"/>
</dbReference>
<dbReference type="GO" id="GO:0003729">
    <property type="term" value="F:mRNA binding"/>
    <property type="evidence" value="ECO:0007669"/>
    <property type="project" value="InterPro"/>
</dbReference>
<evidence type="ECO:0000256" key="4">
    <source>
        <dbReference type="ARBA" id="ARBA00022759"/>
    </source>
</evidence>
<protein>
    <recommendedName>
        <fullName evidence="10">YcfA family protein</fullName>
    </recommendedName>
</protein>
<sequence>MPAFGPISRRDLIKYLKQLGFDGPYAGSKHQYMQKGDITVRVPNPHRGDIGRGLLAEILRQAMIQRDEWENL</sequence>
<keyword evidence="3" id="KW-0540">Nuclease</keyword>
<dbReference type="EMBL" id="BJCD01000067">
    <property type="protein sequence ID" value="GDZ95830.1"/>
    <property type="molecule type" value="Genomic_DNA"/>
</dbReference>